<dbReference type="OrthoDB" id="9985570at2"/>
<reference evidence="1 2" key="1">
    <citation type="journal article" date="2018" name="Int. J. Syst. Evol. Microbiol.">
        <title>Glycomyces paridis sp. nov., isolated from the medicinal plant Paris polyphylla.</title>
        <authorList>
            <person name="Fang X.M."/>
            <person name="Bai J.L."/>
            <person name="Su J."/>
            <person name="Zhao L.L."/>
            <person name="Liu H.Y."/>
            <person name="Ma B.P."/>
            <person name="Zhang Y.Q."/>
            <person name="Yu L.Y."/>
        </authorList>
    </citation>
    <scope>NUCLEOTIDE SEQUENCE [LARGE SCALE GENOMIC DNA]</scope>
    <source>
        <strain evidence="1 2">CPCC 204357</strain>
    </source>
</reference>
<comment type="caution">
    <text evidence="1">The sequence shown here is derived from an EMBL/GenBank/DDBJ whole genome shotgun (WGS) entry which is preliminary data.</text>
</comment>
<gene>
    <name evidence="1" type="ORF">E9998_09725</name>
</gene>
<dbReference type="EMBL" id="STGX01000006">
    <property type="protein sequence ID" value="THV29019.1"/>
    <property type="molecule type" value="Genomic_DNA"/>
</dbReference>
<dbReference type="AlphaFoldDB" id="A0A4S8PKL8"/>
<proteinExistence type="predicted"/>
<dbReference type="RefSeq" id="WP_136529513.1">
    <property type="nucleotide sequence ID" value="NZ_STGX01000006.1"/>
</dbReference>
<evidence type="ECO:0000313" key="2">
    <source>
        <dbReference type="Proteomes" id="UP000305792"/>
    </source>
</evidence>
<dbReference type="Proteomes" id="UP000305792">
    <property type="component" value="Unassembled WGS sequence"/>
</dbReference>
<keyword evidence="2" id="KW-1185">Reference proteome</keyword>
<name>A0A4S8PKL8_9ACTN</name>
<sequence>MGGFGVLRVVAGVSGAVLLLGACSADYAEADFVGTFADGEGGVITLEADGTGVLVGLEGEGSERVGTWRFVESEYSTDFIDFGYDEPDPEMGSAANQQIWVGSDDELYLLPEGPDGSERQEFERAGV</sequence>
<accession>A0A4S8PKL8</accession>
<organism evidence="1 2">
    <name type="scientific">Glycomyces paridis</name>
    <dbReference type="NCBI Taxonomy" id="2126555"/>
    <lineage>
        <taxon>Bacteria</taxon>
        <taxon>Bacillati</taxon>
        <taxon>Actinomycetota</taxon>
        <taxon>Actinomycetes</taxon>
        <taxon>Glycomycetales</taxon>
        <taxon>Glycomycetaceae</taxon>
        <taxon>Glycomyces</taxon>
    </lineage>
</organism>
<protein>
    <submittedName>
        <fullName evidence="1">Uncharacterized protein</fullName>
    </submittedName>
</protein>
<evidence type="ECO:0000313" key="1">
    <source>
        <dbReference type="EMBL" id="THV29019.1"/>
    </source>
</evidence>